<dbReference type="InterPro" id="IPR046228">
    <property type="entry name" value="DUF6261"/>
</dbReference>
<dbReference type="RefSeq" id="WP_343332814.1">
    <property type="nucleotide sequence ID" value="NZ_JAPOHD010000017.1"/>
</dbReference>
<proteinExistence type="predicted"/>
<name>A0A9X3J6H3_9BACT</name>
<evidence type="ECO:0000313" key="2">
    <source>
        <dbReference type="Proteomes" id="UP001145087"/>
    </source>
</evidence>
<evidence type="ECO:0000313" key="1">
    <source>
        <dbReference type="EMBL" id="MCY1720481.1"/>
    </source>
</evidence>
<protein>
    <submittedName>
        <fullName evidence="1">DUF6261 family protein</fullName>
    </submittedName>
</protein>
<dbReference type="Proteomes" id="UP001145087">
    <property type="component" value="Unassembled WGS sequence"/>
</dbReference>
<dbReference type="EMBL" id="JAPOHD010000017">
    <property type="protein sequence ID" value="MCY1720481.1"/>
    <property type="molecule type" value="Genomic_DNA"/>
</dbReference>
<keyword evidence="2" id="KW-1185">Reference proteome</keyword>
<dbReference type="AlphaFoldDB" id="A0A9X3J6H3"/>
<dbReference type="Pfam" id="PF19775">
    <property type="entry name" value="DUF6261"/>
    <property type="match status" value="1"/>
</dbReference>
<reference evidence="1" key="1">
    <citation type="submission" date="2022-11" db="EMBL/GenBank/DDBJ databases">
        <title>Marilongibacter aestuarii gen. nov., sp. nov., isolated from tidal flat sediment.</title>
        <authorList>
            <person name="Jiayan W."/>
        </authorList>
    </citation>
    <scope>NUCLEOTIDE SEQUENCE</scope>
    <source>
        <strain evidence="1">Z1-6</strain>
    </source>
</reference>
<sequence>MIQLLMIGSRNTEVDGTTTQIIQGYNGTTLNTDSNLEKIMNPLKDKSLMFASAIKRMKVKSEQKGKDDFRDDKIIAFNFLLKSFTHHPDEQIRNAAFNLLEIFEHHGIEIKEESFTRESSLINSLLADLAKPKALADIVLVPQCAEYIAALQQAQDDFEATRLAFEAAQAEEGTLENATEMKKEVVELVNNQLVPYLNVMAQLDEPVYGAFARVVAEIITSNNEVVRKRRNKEVPEVAE</sequence>
<accession>A0A9X3J6H3</accession>
<comment type="caution">
    <text evidence="1">The sequence shown here is derived from an EMBL/GenBank/DDBJ whole genome shotgun (WGS) entry which is preliminary data.</text>
</comment>
<gene>
    <name evidence="1" type="ORF">OU798_09025</name>
</gene>
<organism evidence="1 2">
    <name type="scientific">Draconibacterium aestuarii</name>
    <dbReference type="NCBI Taxonomy" id="2998507"/>
    <lineage>
        <taxon>Bacteria</taxon>
        <taxon>Pseudomonadati</taxon>
        <taxon>Bacteroidota</taxon>
        <taxon>Bacteroidia</taxon>
        <taxon>Marinilabiliales</taxon>
        <taxon>Prolixibacteraceae</taxon>
        <taxon>Draconibacterium</taxon>
    </lineage>
</organism>